<evidence type="ECO:0000313" key="2">
    <source>
        <dbReference type="EMBL" id="GFS85161.1"/>
    </source>
</evidence>
<reference evidence="2" key="1">
    <citation type="submission" date="2020-08" db="EMBL/GenBank/DDBJ databases">
        <title>Multicomponent nature underlies the extraordinary mechanical properties of spider dragline silk.</title>
        <authorList>
            <person name="Kono N."/>
            <person name="Nakamura H."/>
            <person name="Mori M."/>
            <person name="Yoshida Y."/>
            <person name="Ohtoshi R."/>
            <person name="Malay A.D."/>
            <person name="Moran D.A.P."/>
            <person name="Tomita M."/>
            <person name="Numata K."/>
            <person name="Arakawa K."/>
        </authorList>
    </citation>
    <scope>NUCLEOTIDE SEQUENCE</scope>
</reference>
<dbReference type="SUPFAM" id="SSF56219">
    <property type="entry name" value="DNase I-like"/>
    <property type="match status" value="1"/>
</dbReference>
<dbReference type="OrthoDB" id="6425625at2759"/>
<dbReference type="EMBL" id="BMAW01098500">
    <property type="protein sequence ID" value="GFS85161.1"/>
    <property type="molecule type" value="Genomic_DNA"/>
</dbReference>
<dbReference type="Proteomes" id="UP000887013">
    <property type="component" value="Unassembled WGS sequence"/>
</dbReference>
<name>A0A8X6MYQ5_NEPPI</name>
<comment type="caution">
    <text evidence="2">The sequence shown here is derived from an EMBL/GenBank/DDBJ whole genome shotgun (WGS) entry which is preliminary data.</text>
</comment>
<proteinExistence type="predicted"/>
<evidence type="ECO:0000313" key="3">
    <source>
        <dbReference type="Proteomes" id="UP000887013"/>
    </source>
</evidence>
<dbReference type="PANTHER" id="PTHR47027:SF20">
    <property type="entry name" value="REVERSE TRANSCRIPTASE-LIKE PROTEIN WITH RNA-DIRECTED DNA POLYMERASE DOMAIN"/>
    <property type="match status" value="1"/>
</dbReference>
<gene>
    <name evidence="2" type="primary">CFDP2_1</name>
    <name evidence="2" type="ORF">NPIL_554911</name>
</gene>
<dbReference type="AlphaFoldDB" id="A0A8X6MYQ5"/>
<dbReference type="PANTHER" id="PTHR47027">
    <property type="entry name" value="REVERSE TRANSCRIPTASE DOMAIN-CONTAINING PROTEIN"/>
    <property type="match status" value="1"/>
</dbReference>
<evidence type="ECO:0000259" key="1">
    <source>
        <dbReference type="PROSITE" id="PS50878"/>
    </source>
</evidence>
<organism evidence="2 3">
    <name type="scientific">Nephila pilipes</name>
    <name type="common">Giant wood spider</name>
    <name type="synonym">Nephila maculata</name>
    <dbReference type="NCBI Taxonomy" id="299642"/>
    <lineage>
        <taxon>Eukaryota</taxon>
        <taxon>Metazoa</taxon>
        <taxon>Ecdysozoa</taxon>
        <taxon>Arthropoda</taxon>
        <taxon>Chelicerata</taxon>
        <taxon>Arachnida</taxon>
        <taxon>Araneae</taxon>
        <taxon>Araneomorphae</taxon>
        <taxon>Entelegynae</taxon>
        <taxon>Araneoidea</taxon>
        <taxon>Nephilidae</taxon>
        <taxon>Nephila</taxon>
    </lineage>
</organism>
<dbReference type="Pfam" id="PF00078">
    <property type="entry name" value="RVT_1"/>
    <property type="match status" value="1"/>
</dbReference>
<accession>A0A8X6MYQ5</accession>
<dbReference type="InterPro" id="IPR036691">
    <property type="entry name" value="Endo/exonu/phosph_ase_sf"/>
</dbReference>
<feature type="domain" description="Reverse transcriptase" evidence="1">
    <location>
        <begin position="366"/>
        <end position="611"/>
    </location>
</feature>
<sequence>MLGDFNSKVGVSKTSKVVGKFGDSEVNNNGRRLIDLCEEYHLKIQNTFFEHEDIHKYTWYHKQNLSKSLIDFCITRQEASLCVHDVLACRWLECGTDHVFLEACISFPLLVKDEIIETASEDVLETRRYKTYMLYSNTVRTSYKNYLESIIDLSMKRTTKGMYQHLKESIHLAAAKILGIRDKDLFGNLLWDKEIKELRAKRLRFIEKYENEERVNEQPIPGETTFDLKFDKIKNEVWEGICTEILNTKKWKSNKVAWDIMYDLLNKTDENVMEYQSSDEFYRTFFKSNRLDVKEFQAKIKESKQNLYEINPEIAIDVSIEDVTKALVDLENDKSPTPGGLSIQLLKCSSFKTKSLITNLIRDIFNGKEIPTEISETYISDVVKVKNRVKYQIGNGIQVHSIMRIMCAILKEVLEKTEAFKNMCGIIPLQKRLDTTYLFRMLLQKNAEKRNGPFHFAFIDLRQAFFDIEHAKLFAVLEKYGICKSLLGVMVHLHKLNTIRIIASDRLSKIFTLSKGLIEHCCLAPTLFKMYVQESITKWMKKNCKNGITIDDRILTYIMYNDKLIIVAENHKILETMVLSLKQNFKDLNLLVNLKNIKYFGSEILTLGKTIIKGETIINFEDSVLELDGRNVEDVYNRILEAKKAIGFLHPVVRDVSVTMNNKRRIFYAIIRRILTDGCETWTLTEDLKKALNAVEMNYWKWYCEKYPETYTSQELRNIIAIKYSIFDIMMLRKAAWYTKVSQMSSNRWPRCILDWIPEGIAKTGRPRKKWEDGIEEFLKDISKYKQYLPKNSNQDKQNDESENIILL</sequence>
<dbReference type="PROSITE" id="PS50878">
    <property type="entry name" value="RT_POL"/>
    <property type="match status" value="1"/>
</dbReference>
<dbReference type="Gene3D" id="3.60.10.10">
    <property type="entry name" value="Endonuclease/exonuclease/phosphatase"/>
    <property type="match status" value="1"/>
</dbReference>
<keyword evidence="3" id="KW-1185">Reference proteome</keyword>
<dbReference type="InterPro" id="IPR000477">
    <property type="entry name" value="RT_dom"/>
</dbReference>
<protein>
    <submittedName>
        <fullName evidence="2">Craniofacial development protein 2</fullName>
    </submittedName>
</protein>